<dbReference type="EMBL" id="MNCJ02000318">
    <property type="protein sequence ID" value="KAF5815427.1"/>
    <property type="molecule type" value="Genomic_DNA"/>
</dbReference>
<gene>
    <name evidence="1" type="ORF">HanXRQr2_Chr03g0122981</name>
</gene>
<accession>A0A9K3JIS8</accession>
<dbReference type="AlphaFoldDB" id="A0A9K3JIS8"/>
<evidence type="ECO:0000313" key="2">
    <source>
        <dbReference type="Proteomes" id="UP000215914"/>
    </source>
</evidence>
<dbReference type="Proteomes" id="UP000215914">
    <property type="component" value="Unassembled WGS sequence"/>
</dbReference>
<keyword evidence="2" id="KW-1185">Reference proteome</keyword>
<evidence type="ECO:0000313" key="1">
    <source>
        <dbReference type="EMBL" id="KAF5815427.1"/>
    </source>
</evidence>
<reference evidence="1" key="2">
    <citation type="submission" date="2020-06" db="EMBL/GenBank/DDBJ databases">
        <title>Helianthus annuus Genome sequencing and assembly Release 2.</title>
        <authorList>
            <person name="Gouzy J."/>
            <person name="Langlade N."/>
            <person name="Munos S."/>
        </authorList>
    </citation>
    <scope>NUCLEOTIDE SEQUENCE</scope>
    <source>
        <tissue evidence="1">Leaves</tissue>
    </source>
</reference>
<organism evidence="1 2">
    <name type="scientific">Helianthus annuus</name>
    <name type="common">Common sunflower</name>
    <dbReference type="NCBI Taxonomy" id="4232"/>
    <lineage>
        <taxon>Eukaryota</taxon>
        <taxon>Viridiplantae</taxon>
        <taxon>Streptophyta</taxon>
        <taxon>Embryophyta</taxon>
        <taxon>Tracheophyta</taxon>
        <taxon>Spermatophyta</taxon>
        <taxon>Magnoliopsida</taxon>
        <taxon>eudicotyledons</taxon>
        <taxon>Gunneridae</taxon>
        <taxon>Pentapetalae</taxon>
        <taxon>asterids</taxon>
        <taxon>campanulids</taxon>
        <taxon>Asterales</taxon>
        <taxon>Asteraceae</taxon>
        <taxon>Asteroideae</taxon>
        <taxon>Heliantheae alliance</taxon>
        <taxon>Heliantheae</taxon>
        <taxon>Helianthus</taxon>
    </lineage>
</organism>
<proteinExistence type="predicted"/>
<comment type="caution">
    <text evidence="1">The sequence shown here is derived from an EMBL/GenBank/DDBJ whole genome shotgun (WGS) entry which is preliminary data.</text>
</comment>
<protein>
    <submittedName>
        <fullName evidence="1">Uncharacterized protein</fullName>
    </submittedName>
</protein>
<name>A0A9K3JIS8_HELAN</name>
<reference evidence="1" key="1">
    <citation type="journal article" date="2017" name="Nature">
        <title>The sunflower genome provides insights into oil metabolism, flowering and Asterid evolution.</title>
        <authorList>
            <person name="Badouin H."/>
            <person name="Gouzy J."/>
            <person name="Grassa C.J."/>
            <person name="Murat F."/>
            <person name="Staton S.E."/>
            <person name="Cottret L."/>
            <person name="Lelandais-Briere C."/>
            <person name="Owens G.L."/>
            <person name="Carrere S."/>
            <person name="Mayjonade B."/>
            <person name="Legrand L."/>
            <person name="Gill N."/>
            <person name="Kane N.C."/>
            <person name="Bowers J.E."/>
            <person name="Hubner S."/>
            <person name="Bellec A."/>
            <person name="Berard A."/>
            <person name="Berges H."/>
            <person name="Blanchet N."/>
            <person name="Boniface M.C."/>
            <person name="Brunel D."/>
            <person name="Catrice O."/>
            <person name="Chaidir N."/>
            <person name="Claudel C."/>
            <person name="Donnadieu C."/>
            <person name="Faraut T."/>
            <person name="Fievet G."/>
            <person name="Helmstetter N."/>
            <person name="King M."/>
            <person name="Knapp S.J."/>
            <person name="Lai Z."/>
            <person name="Le Paslier M.C."/>
            <person name="Lippi Y."/>
            <person name="Lorenzon L."/>
            <person name="Mandel J.R."/>
            <person name="Marage G."/>
            <person name="Marchand G."/>
            <person name="Marquand E."/>
            <person name="Bret-Mestries E."/>
            <person name="Morien E."/>
            <person name="Nambeesan S."/>
            <person name="Nguyen T."/>
            <person name="Pegot-Espagnet P."/>
            <person name="Pouilly N."/>
            <person name="Raftis F."/>
            <person name="Sallet E."/>
            <person name="Schiex T."/>
            <person name="Thomas J."/>
            <person name="Vandecasteele C."/>
            <person name="Vares D."/>
            <person name="Vear F."/>
            <person name="Vautrin S."/>
            <person name="Crespi M."/>
            <person name="Mangin B."/>
            <person name="Burke J.M."/>
            <person name="Salse J."/>
            <person name="Munos S."/>
            <person name="Vincourt P."/>
            <person name="Rieseberg L.H."/>
            <person name="Langlade N.B."/>
        </authorList>
    </citation>
    <scope>NUCLEOTIDE SEQUENCE</scope>
    <source>
        <tissue evidence="1">Leaves</tissue>
    </source>
</reference>
<dbReference type="Gramene" id="mRNA:HanXRQr2_Chr03g0122981">
    <property type="protein sequence ID" value="CDS:HanXRQr2_Chr03g0122981.1"/>
    <property type="gene ID" value="HanXRQr2_Chr03g0122981"/>
</dbReference>
<sequence length="54" mass="5879">MFTVYLPLSINISVSVPSAYSLSSCLLSVPFESLSSARNISVHRYEQPKSISTA</sequence>